<sequence length="69" mass="8217">MFEQENMIEAKTGEINIVDFSFECFYAMIEYFYFGDIIVDSSFDCFIPAMKQYFYIGKFDNSILVFNIL</sequence>
<evidence type="ECO:0000313" key="2">
    <source>
        <dbReference type="WBParaSite" id="MhA1_Contig1786.frz3.gene4"/>
    </source>
</evidence>
<dbReference type="WBParaSite" id="MhA1_Contig1786.frz3.gene4">
    <property type="protein sequence ID" value="MhA1_Contig1786.frz3.gene4"/>
    <property type="gene ID" value="MhA1_Contig1786.frz3.gene4"/>
</dbReference>
<organism evidence="1 2">
    <name type="scientific">Meloidogyne hapla</name>
    <name type="common">Root-knot nematode worm</name>
    <dbReference type="NCBI Taxonomy" id="6305"/>
    <lineage>
        <taxon>Eukaryota</taxon>
        <taxon>Metazoa</taxon>
        <taxon>Ecdysozoa</taxon>
        <taxon>Nematoda</taxon>
        <taxon>Chromadorea</taxon>
        <taxon>Rhabditida</taxon>
        <taxon>Tylenchina</taxon>
        <taxon>Tylenchomorpha</taxon>
        <taxon>Tylenchoidea</taxon>
        <taxon>Meloidogynidae</taxon>
        <taxon>Meloidogyninae</taxon>
        <taxon>Meloidogyne</taxon>
    </lineage>
</organism>
<dbReference type="InterPro" id="IPR011333">
    <property type="entry name" value="SKP1/BTB/POZ_sf"/>
</dbReference>
<protein>
    <submittedName>
        <fullName evidence="2">BTB domain-containing protein</fullName>
    </submittedName>
</protein>
<dbReference type="AlphaFoldDB" id="A0A1I8BA36"/>
<reference evidence="2" key="1">
    <citation type="submission" date="2016-11" db="UniProtKB">
        <authorList>
            <consortium name="WormBaseParasite"/>
        </authorList>
    </citation>
    <scope>IDENTIFICATION</scope>
</reference>
<evidence type="ECO:0000313" key="1">
    <source>
        <dbReference type="Proteomes" id="UP000095281"/>
    </source>
</evidence>
<keyword evidence="1" id="KW-1185">Reference proteome</keyword>
<accession>A0A1I8BA36</accession>
<dbReference type="Proteomes" id="UP000095281">
    <property type="component" value="Unplaced"/>
</dbReference>
<dbReference type="Gene3D" id="3.30.710.10">
    <property type="entry name" value="Potassium Channel Kv1.1, Chain A"/>
    <property type="match status" value="1"/>
</dbReference>
<proteinExistence type="predicted"/>
<name>A0A1I8BA36_MELHA</name>